<evidence type="ECO:0000313" key="4">
    <source>
        <dbReference type="Proteomes" id="UP000215914"/>
    </source>
</evidence>
<dbReference type="PANTHER" id="PTHR35297:SF2">
    <property type="entry name" value="PROTEIN, PUTATIVE-RELATED"/>
    <property type="match status" value="1"/>
</dbReference>
<organism evidence="3 4">
    <name type="scientific">Helianthus annuus</name>
    <name type="common">Common sunflower</name>
    <dbReference type="NCBI Taxonomy" id="4232"/>
    <lineage>
        <taxon>Eukaryota</taxon>
        <taxon>Viridiplantae</taxon>
        <taxon>Streptophyta</taxon>
        <taxon>Embryophyta</taxon>
        <taxon>Tracheophyta</taxon>
        <taxon>Spermatophyta</taxon>
        <taxon>Magnoliopsida</taxon>
        <taxon>eudicotyledons</taxon>
        <taxon>Gunneridae</taxon>
        <taxon>Pentapetalae</taxon>
        <taxon>asterids</taxon>
        <taxon>campanulids</taxon>
        <taxon>Asterales</taxon>
        <taxon>Asteraceae</taxon>
        <taxon>Asteroideae</taxon>
        <taxon>Heliantheae alliance</taxon>
        <taxon>Heliantheae</taxon>
        <taxon>Helianthus</taxon>
    </lineage>
</organism>
<dbReference type="OrthoDB" id="783427at2759"/>
<dbReference type="PANTHER" id="PTHR35297">
    <property type="entry name" value="PROTEIN, PUTATIVE-RELATED"/>
    <property type="match status" value="1"/>
</dbReference>
<accession>A0A251VH56</accession>
<dbReference type="InParanoid" id="A0A251VH56"/>
<proteinExistence type="predicted"/>
<keyword evidence="2" id="KW-0472">Membrane</keyword>
<name>A0A251VH56_HELAN</name>
<evidence type="ECO:0008006" key="5">
    <source>
        <dbReference type="Google" id="ProtNLM"/>
    </source>
</evidence>
<gene>
    <name evidence="3" type="ORF">HannXRQ_Chr02g0049381</name>
</gene>
<keyword evidence="4" id="KW-1185">Reference proteome</keyword>
<keyword evidence="2" id="KW-1133">Transmembrane helix</keyword>
<dbReference type="Proteomes" id="UP000215914">
    <property type="component" value="Chromosome 2"/>
</dbReference>
<sequence length="138" mass="15251">MHRQSLGSPASKLQSHGAIKADTVDNLISQESCSADAAASEEHKLQKANQQKSGIESSSTSSSKLIHLIPILTFFCFLVLYLSSHDPSDLGQTQFSGFATRSLKKIGVDENVGGGSMAIRSVRRLEERERRRFNRKFR</sequence>
<feature type="region of interest" description="Disordered" evidence="1">
    <location>
        <begin position="38"/>
        <end position="61"/>
    </location>
</feature>
<dbReference type="EMBL" id="CM007891">
    <property type="protein sequence ID" value="OTG34764.1"/>
    <property type="molecule type" value="Genomic_DNA"/>
</dbReference>
<feature type="compositionally biased region" description="Polar residues" evidence="1">
    <location>
        <begin position="47"/>
        <end position="56"/>
    </location>
</feature>
<protein>
    <recommendedName>
        <fullName evidence="5">Transmembrane protein</fullName>
    </recommendedName>
</protein>
<evidence type="ECO:0000313" key="3">
    <source>
        <dbReference type="EMBL" id="OTG34764.1"/>
    </source>
</evidence>
<keyword evidence="2" id="KW-0812">Transmembrane</keyword>
<reference evidence="4" key="1">
    <citation type="journal article" date="2017" name="Nature">
        <title>The sunflower genome provides insights into oil metabolism, flowering and Asterid evolution.</title>
        <authorList>
            <person name="Badouin H."/>
            <person name="Gouzy J."/>
            <person name="Grassa C.J."/>
            <person name="Murat F."/>
            <person name="Staton S.E."/>
            <person name="Cottret L."/>
            <person name="Lelandais-Briere C."/>
            <person name="Owens G.L."/>
            <person name="Carrere S."/>
            <person name="Mayjonade B."/>
            <person name="Legrand L."/>
            <person name="Gill N."/>
            <person name="Kane N.C."/>
            <person name="Bowers J.E."/>
            <person name="Hubner S."/>
            <person name="Bellec A."/>
            <person name="Berard A."/>
            <person name="Berges H."/>
            <person name="Blanchet N."/>
            <person name="Boniface M.C."/>
            <person name="Brunel D."/>
            <person name="Catrice O."/>
            <person name="Chaidir N."/>
            <person name="Claudel C."/>
            <person name="Donnadieu C."/>
            <person name="Faraut T."/>
            <person name="Fievet G."/>
            <person name="Helmstetter N."/>
            <person name="King M."/>
            <person name="Knapp S.J."/>
            <person name="Lai Z."/>
            <person name="Le Paslier M.C."/>
            <person name="Lippi Y."/>
            <person name="Lorenzon L."/>
            <person name="Mandel J.R."/>
            <person name="Marage G."/>
            <person name="Marchand G."/>
            <person name="Marquand E."/>
            <person name="Bret-Mestries E."/>
            <person name="Morien E."/>
            <person name="Nambeesan S."/>
            <person name="Nguyen T."/>
            <person name="Pegot-Espagnet P."/>
            <person name="Pouilly N."/>
            <person name="Raftis F."/>
            <person name="Sallet E."/>
            <person name="Schiex T."/>
            <person name="Thomas J."/>
            <person name="Vandecasteele C."/>
            <person name="Vares D."/>
            <person name="Vear F."/>
            <person name="Vautrin S."/>
            <person name="Crespi M."/>
            <person name="Mangin B."/>
            <person name="Burke J.M."/>
            <person name="Salse J."/>
            <person name="Munos S."/>
            <person name="Vincourt P."/>
            <person name="Rieseberg L.H."/>
            <person name="Langlade N.B."/>
        </authorList>
    </citation>
    <scope>NUCLEOTIDE SEQUENCE [LARGE SCALE GENOMIC DNA]</scope>
    <source>
        <strain evidence="4">cv. SF193</strain>
    </source>
</reference>
<evidence type="ECO:0000256" key="2">
    <source>
        <dbReference type="SAM" id="Phobius"/>
    </source>
</evidence>
<dbReference type="OMA" id="GHYMDVK"/>
<dbReference type="AlphaFoldDB" id="A0A251VH56"/>
<evidence type="ECO:0000256" key="1">
    <source>
        <dbReference type="SAM" id="MobiDB-lite"/>
    </source>
</evidence>
<dbReference type="FunCoup" id="A0A251VH56">
    <property type="interactions" value="428"/>
</dbReference>
<feature type="transmembrane region" description="Helical" evidence="2">
    <location>
        <begin position="65"/>
        <end position="83"/>
    </location>
</feature>